<sequence>MQPLTTREGTGYVLSPERYDAGVNRLGALERMWADLEARQAAIPGELQALREAGKEKTVKFRELMAEKLTNAAILSALERAERWG</sequence>
<protein>
    <submittedName>
        <fullName evidence="1">Uncharacterized protein</fullName>
    </submittedName>
</protein>
<gene>
    <name evidence="1" type="ORF">K8V01_02925</name>
</gene>
<reference evidence="1" key="2">
    <citation type="submission" date="2021-09" db="EMBL/GenBank/DDBJ databases">
        <authorList>
            <person name="Gilroy R."/>
        </authorList>
    </citation>
    <scope>NUCLEOTIDE SEQUENCE</scope>
    <source>
        <strain evidence="1">CHK179-5677</strain>
    </source>
</reference>
<dbReference type="EMBL" id="DYUC01000022">
    <property type="protein sequence ID" value="HJG85974.1"/>
    <property type="molecule type" value="Genomic_DNA"/>
</dbReference>
<proteinExistence type="predicted"/>
<comment type="caution">
    <text evidence="1">The sequence shown here is derived from an EMBL/GenBank/DDBJ whole genome shotgun (WGS) entry which is preliminary data.</text>
</comment>
<accession>A0A921SSA5</accession>
<name>A0A921SSA5_9FIRM</name>
<dbReference type="Proteomes" id="UP000760668">
    <property type="component" value="Unassembled WGS sequence"/>
</dbReference>
<organism evidence="1 2">
    <name type="scientific">Pseudoflavonifractor capillosus</name>
    <dbReference type="NCBI Taxonomy" id="106588"/>
    <lineage>
        <taxon>Bacteria</taxon>
        <taxon>Bacillati</taxon>
        <taxon>Bacillota</taxon>
        <taxon>Clostridia</taxon>
        <taxon>Eubacteriales</taxon>
        <taxon>Oscillospiraceae</taxon>
        <taxon>Pseudoflavonifractor</taxon>
    </lineage>
</organism>
<dbReference type="AlphaFoldDB" id="A0A921SSA5"/>
<reference evidence="1" key="1">
    <citation type="journal article" date="2021" name="PeerJ">
        <title>Extensive microbial diversity within the chicken gut microbiome revealed by metagenomics and culture.</title>
        <authorList>
            <person name="Gilroy R."/>
            <person name="Ravi A."/>
            <person name="Getino M."/>
            <person name="Pursley I."/>
            <person name="Horton D.L."/>
            <person name="Alikhan N.F."/>
            <person name="Baker D."/>
            <person name="Gharbi K."/>
            <person name="Hall N."/>
            <person name="Watson M."/>
            <person name="Adriaenssens E.M."/>
            <person name="Foster-Nyarko E."/>
            <person name="Jarju S."/>
            <person name="Secka A."/>
            <person name="Antonio M."/>
            <person name="Oren A."/>
            <person name="Chaudhuri R.R."/>
            <person name="La Ragione R."/>
            <person name="Hildebrand F."/>
            <person name="Pallen M.J."/>
        </authorList>
    </citation>
    <scope>NUCLEOTIDE SEQUENCE</scope>
    <source>
        <strain evidence="1">CHK179-5677</strain>
    </source>
</reference>
<evidence type="ECO:0000313" key="2">
    <source>
        <dbReference type="Proteomes" id="UP000760668"/>
    </source>
</evidence>
<dbReference type="RefSeq" id="WP_295368850.1">
    <property type="nucleotide sequence ID" value="NZ_DYUC01000022.1"/>
</dbReference>
<evidence type="ECO:0000313" key="1">
    <source>
        <dbReference type="EMBL" id="HJG85974.1"/>
    </source>
</evidence>